<evidence type="ECO:0000313" key="9">
    <source>
        <dbReference type="Proteomes" id="UP000572680"/>
    </source>
</evidence>
<accession>A0A7W3QLC4</accession>
<evidence type="ECO:0000256" key="3">
    <source>
        <dbReference type="ARBA" id="ARBA00022692"/>
    </source>
</evidence>
<dbReference type="InterPro" id="IPR020846">
    <property type="entry name" value="MFS_dom"/>
</dbReference>
<sequence>MPALTASLSPAERRGHDLATVMAGLTGAVVVGVPLGTWIGAAFGWRATFLLVGALGLGCLALTRAALPQVPPAPPRACPPACDPCGCPPCSASCSPPCSPCWATSRSRRIWRCSRASRPR</sequence>
<feature type="transmembrane region" description="Helical" evidence="6">
    <location>
        <begin position="47"/>
        <end position="67"/>
    </location>
</feature>
<dbReference type="EMBL" id="JACJIA010000003">
    <property type="protein sequence ID" value="MBA8951370.1"/>
    <property type="molecule type" value="Genomic_DNA"/>
</dbReference>
<proteinExistence type="predicted"/>
<gene>
    <name evidence="8" type="ORF">HNR61_003001</name>
</gene>
<feature type="transmembrane region" description="Helical" evidence="6">
    <location>
        <begin position="21"/>
        <end position="41"/>
    </location>
</feature>
<dbReference type="InterPro" id="IPR050189">
    <property type="entry name" value="MFS_Efflux_Transporters"/>
</dbReference>
<dbReference type="GO" id="GO:0005886">
    <property type="term" value="C:plasma membrane"/>
    <property type="evidence" value="ECO:0007669"/>
    <property type="project" value="UniProtKB-SubCell"/>
</dbReference>
<dbReference type="SUPFAM" id="SSF103473">
    <property type="entry name" value="MFS general substrate transporter"/>
    <property type="match status" value="1"/>
</dbReference>
<feature type="domain" description="Major facilitator superfamily (MFS) profile" evidence="7">
    <location>
        <begin position="1"/>
        <end position="120"/>
    </location>
</feature>
<comment type="subcellular location">
    <subcellularLocation>
        <location evidence="1">Cell membrane</location>
        <topology evidence="1">Multi-pass membrane protein</topology>
    </subcellularLocation>
</comment>
<evidence type="ECO:0000259" key="7">
    <source>
        <dbReference type="PROSITE" id="PS50850"/>
    </source>
</evidence>
<evidence type="ECO:0000313" key="8">
    <source>
        <dbReference type="EMBL" id="MBA8951370.1"/>
    </source>
</evidence>
<dbReference type="Gene3D" id="1.20.1250.20">
    <property type="entry name" value="MFS general substrate transporter like domains"/>
    <property type="match status" value="1"/>
</dbReference>
<evidence type="ECO:0000256" key="4">
    <source>
        <dbReference type="ARBA" id="ARBA00022989"/>
    </source>
</evidence>
<evidence type="ECO:0000256" key="1">
    <source>
        <dbReference type="ARBA" id="ARBA00004651"/>
    </source>
</evidence>
<reference evidence="8 9" key="1">
    <citation type="submission" date="2020-08" db="EMBL/GenBank/DDBJ databases">
        <title>Genomic Encyclopedia of Type Strains, Phase IV (KMG-IV): sequencing the most valuable type-strain genomes for metagenomic binning, comparative biology and taxonomic classification.</title>
        <authorList>
            <person name="Goeker M."/>
        </authorList>
    </citation>
    <scope>NUCLEOTIDE SEQUENCE [LARGE SCALE GENOMIC DNA]</scope>
    <source>
        <strain evidence="8 9">DSM 44197</strain>
    </source>
</reference>
<dbReference type="Pfam" id="PF07690">
    <property type="entry name" value="MFS_1"/>
    <property type="match status" value="1"/>
</dbReference>
<organism evidence="8 9">
    <name type="scientific">Actinomadura namibiensis</name>
    <dbReference type="NCBI Taxonomy" id="182080"/>
    <lineage>
        <taxon>Bacteria</taxon>
        <taxon>Bacillati</taxon>
        <taxon>Actinomycetota</taxon>
        <taxon>Actinomycetes</taxon>
        <taxon>Streptosporangiales</taxon>
        <taxon>Thermomonosporaceae</taxon>
        <taxon>Actinomadura</taxon>
    </lineage>
</organism>
<protein>
    <submittedName>
        <fullName evidence="8">MFS family permease</fullName>
    </submittedName>
</protein>
<evidence type="ECO:0000256" key="2">
    <source>
        <dbReference type="ARBA" id="ARBA00022475"/>
    </source>
</evidence>
<dbReference type="GO" id="GO:0022857">
    <property type="term" value="F:transmembrane transporter activity"/>
    <property type="evidence" value="ECO:0007669"/>
    <property type="project" value="InterPro"/>
</dbReference>
<dbReference type="InterPro" id="IPR011701">
    <property type="entry name" value="MFS"/>
</dbReference>
<comment type="caution">
    <text evidence="8">The sequence shown here is derived from an EMBL/GenBank/DDBJ whole genome shotgun (WGS) entry which is preliminary data.</text>
</comment>
<dbReference type="Proteomes" id="UP000572680">
    <property type="component" value="Unassembled WGS sequence"/>
</dbReference>
<keyword evidence="5 6" id="KW-0472">Membrane</keyword>
<keyword evidence="4 6" id="KW-1133">Transmembrane helix</keyword>
<dbReference type="PANTHER" id="PTHR43124:SF10">
    <property type="entry name" value="PURINE EFFLUX PUMP PBUE"/>
    <property type="match status" value="1"/>
</dbReference>
<dbReference type="PANTHER" id="PTHR43124">
    <property type="entry name" value="PURINE EFFLUX PUMP PBUE"/>
    <property type="match status" value="1"/>
</dbReference>
<keyword evidence="9" id="KW-1185">Reference proteome</keyword>
<evidence type="ECO:0000256" key="5">
    <source>
        <dbReference type="ARBA" id="ARBA00023136"/>
    </source>
</evidence>
<evidence type="ECO:0000256" key="6">
    <source>
        <dbReference type="SAM" id="Phobius"/>
    </source>
</evidence>
<keyword evidence="3 6" id="KW-0812">Transmembrane</keyword>
<keyword evidence="2" id="KW-1003">Cell membrane</keyword>
<dbReference type="InterPro" id="IPR036259">
    <property type="entry name" value="MFS_trans_sf"/>
</dbReference>
<name>A0A7W3QLC4_ACTNM</name>
<dbReference type="PROSITE" id="PS50850">
    <property type="entry name" value="MFS"/>
    <property type="match status" value="1"/>
</dbReference>
<dbReference type="AlphaFoldDB" id="A0A7W3QLC4"/>